<feature type="non-terminal residue" evidence="1">
    <location>
        <position position="1"/>
    </location>
</feature>
<proteinExistence type="predicted"/>
<protein>
    <submittedName>
        <fullName evidence="1">Uncharacterized protein</fullName>
    </submittedName>
</protein>
<accession>A0A820T039</accession>
<organism evidence="1 2">
    <name type="scientific">Adineta steineri</name>
    <dbReference type="NCBI Taxonomy" id="433720"/>
    <lineage>
        <taxon>Eukaryota</taxon>
        <taxon>Metazoa</taxon>
        <taxon>Spiralia</taxon>
        <taxon>Gnathifera</taxon>
        <taxon>Rotifera</taxon>
        <taxon>Eurotatoria</taxon>
        <taxon>Bdelloidea</taxon>
        <taxon>Adinetida</taxon>
        <taxon>Adinetidae</taxon>
        <taxon>Adineta</taxon>
    </lineage>
</organism>
<dbReference type="EMBL" id="CAJOAY010037895">
    <property type="protein sequence ID" value="CAF4466849.1"/>
    <property type="molecule type" value="Genomic_DNA"/>
</dbReference>
<name>A0A820T039_9BILA</name>
<evidence type="ECO:0000313" key="1">
    <source>
        <dbReference type="EMBL" id="CAF4466849.1"/>
    </source>
</evidence>
<reference evidence="1" key="1">
    <citation type="submission" date="2021-02" db="EMBL/GenBank/DDBJ databases">
        <authorList>
            <person name="Nowell W R."/>
        </authorList>
    </citation>
    <scope>NUCLEOTIDE SEQUENCE</scope>
</reference>
<dbReference type="Proteomes" id="UP000663881">
    <property type="component" value="Unassembled WGS sequence"/>
</dbReference>
<comment type="caution">
    <text evidence="1">The sequence shown here is derived from an EMBL/GenBank/DDBJ whole genome shotgun (WGS) entry which is preliminary data.</text>
</comment>
<gene>
    <name evidence="1" type="ORF">OKA104_LOCUS55008</name>
</gene>
<sequence>DTGLLALHYIPNSSL</sequence>
<evidence type="ECO:0000313" key="2">
    <source>
        <dbReference type="Proteomes" id="UP000663881"/>
    </source>
</evidence>